<dbReference type="GO" id="GO:0044284">
    <property type="term" value="C:mitochondrial crista junction"/>
    <property type="evidence" value="ECO:0007669"/>
    <property type="project" value="TreeGrafter"/>
</dbReference>
<protein>
    <recommendedName>
        <fullName evidence="1">MICOS complex subunit</fullName>
    </recommendedName>
</protein>
<dbReference type="EMBL" id="PGCJ01001095">
    <property type="protein sequence ID" value="PLW09641.1"/>
    <property type="molecule type" value="Genomic_DNA"/>
</dbReference>
<evidence type="ECO:0000313" key="3">
    <source>
        <dbReference type="Proteomes" id="UP000235388"/>
    </source>
</evidence>
<sequence length="208" mass="23495">MTSSTESPASHVTSRKQLPIYDESPRDIILVKTELPLQSQVRWARQNIQSFKNDLESRFNVVVDHGYHVEKKFVGTLSSLIDQRESNSSSVLCVGIGTMTGSILARNRSLPLRFLSPLAFFLISSNQFLPSTTHNFKTYIFKLQDHHFPQSAATRDQMIKQGEESVGWLKQLKQRFLAKTTEAVKDGSQTFEKYTGLNISPGTSVDKK</sequence>
<dbReference type="Pfam" id="PF09769">
    <property type="entry name" value="ApoO"/>
    <property type="match status" value="1"/>
</dbReference>
<keyword evidence="1" id="KW-0496">Mitochondrion</keyword>
<dbReference type="InterPro" id="IPR033181">
    <property type="entry name" value="Mic26_fungi"/>
</dbReference>
<comment type="subcellular location">
    <subcellularLocation>
        <location evidence="1">Mitochondrion inner membrane</location>
    </subcellularLocation>
</comment>
<keyword evidence="3" id="KW-1185">Reference proteome</keyword>
<proteinExistence type="predicted"/>
<comment type="function">
    <text evidence="1">Component of the MICOS complex, a large protein complex of the mitochondrial inner membrane that plays crucial roles in the maintenance of crista junctions, inner membrane architecture, and formation of contact sites to the outer membrane.</text>
</comment>
<dbReference type="PANTHER" id="PTHR28268:SF1">
    <property type="entry name" value="MICOS SUBUNIT MIC26"/>
    <property type="match status" value="1"/>
</dbReference>
<dbReference type="PANTHER" id="PTHR28268">
    <property type="entry name" value="MICOS SUBUNIT MIC26"/>
    <property type="match status" value="1"/>
</dbReference>
<keyword evidence="1" id="KW-0999">Mitochondrion inner membrane</keyword>
<dbReference type="Proteomes" id="UP000235388">
    <property type="component" value="Unassembled WGS sequence"/>
</dbReference>
<gene>
    <name evidence="2" type="ORF">PCANC_24447</name>
</gene>
<dbReference type="STRING" id="200324.A0A2N5S8S4"/>
<evidence type="ECO:0000256" key="1">
    <source>
        <dbReference type="RuleBase" id="RU363021"/>
    </source>
</evidence>
<accession>A0A2N5S8S4</accession>
<dbReference type="OrthoDB" id="2399148at2759"/>
<evidence type="ECO:0000313" key="2">
    <source>
        <dbReference type="EMBL" id="PLW09641.1"/>
    </source>
</evidence>
<comment type="subunit">
    <text evidence="1">Component of the mitochondrial contact site and cristae organizing system (MICOS) complex.</text>
</comment>
<organism evidence="2 3">
    <name type="scientific">Puccinia coronata f. sp. avenae</name>
    <dbReference type="NCBI Taxonomy" id="200324"/>
    <lineage>
        <taxon>Eukaryota</taxon>
        <taxon>Fungi</taxon>
        <taxon>Dikarya</taxon>
        <taxon>Basidiomycota</taxon>
        <taxon>Pucciniomycotina</taxon>
        <taxon>Pucciniomycetes</taxon>
        <taxon>Pucciniales</taxon>
        <taxon>Pucciniaceae</taxon>
        <taxon>Puccinia</taxon>
    </lineage>
</organism>
<comment type="caution">
    <text evidence="2">The sequence shown here is derived from an EMBL/GenBank/DDBJ whole genome shotgun (WGS) entry which is preliminary data.</text>
</comment>
<keyword evidence="1" id="KW-0472">Membrane</keyword>
<name>A0A2N5S8S4_9BASI</name>
<dbReference type="AlphaFoldDB" id="A0A2N5S8S4"/>
<dbReference type="InterPro" id="IPR019166">
    <property type="entry name" value="MIC26/MIC27"/>
</dbReference>
<dbReference type="GO" id="GO:0061617">
    <property type="term" value="C:MICOS complex"/>
    <property type="evidence" value="ECO:0007669"/>
    <property type="project" value="UniProtKB-UniRule"/>
</dbReference>
<reference evidence="2 3" key="1">
    <citation type="submission" date="2017-11" db="EMBL/GenBank/DDBJ databases">
        <title>De novo assembly and phasing of dikaryotic genomes from two isolates of Puccinia coronata f. sp. avenae, the causal agent of oat crown rust.</title>
        <authorList>
            <person name="Miller M.E."/>
            <person name="Zhang Y."/>
            <person name="Omidvar V."/>
            <person name="Sperschneider J."/>
            <person name="Schwessinger B."/>
            <person name="Raley C."/>
            <person name="Palmer J.M."/>
            <person name="Garnica D."/>
            <person name="Upadhyaya N."/>
            <person name="Rathjen J."/>
            <person name="Taylor J.M."/>
            <person name="Park R.F."/>
            <person name="Dodds P.N."/>
            <person name="Hirsch C.D."/>
            <person name="Kianian S.F."/>
            <person name="Figueroa M."/>
        </authorList>
    </citation>
    <scope>NUCLEOTIDE SEQUENCE [LARGE SCALE GENOMIC DNA]</scope>
    <source>
        <strain evidence="2">12NC29</strain>
    </source>
</reference>
<dbReference type="GO" id="GO:0042407">
    <property type="term" value="P:cristae formation"/>
    <property type="evidence" value="ECO:0007669"/>
    <property type="project" value="InterPro"/>
</dbReference>